<feature type="compositionally biased region" description="Basic and acidic residues" evidence="1">
    <location>
        <begin position="90"/>
        <end position="103"/>
    </location>
</feature>
<evidence type="ECO:0000256" key="1">
    <source>
        <dbReference type="SAM" id="MobiDB-lite"/>
    </source>
</evidence>
<proteinExistence type="predicted"/>
<dbReference type="PANTHER" id="PTHR46983:SF4">
    <property type="entry name" value="CYSTEINE AND HISTIDINE-RICH DOMAIN-CONTAINING PROTEIN 1"/>
    <property type="match status" value="1"/>
</dbReference>
<reference evidence="2" key="3">
    <citation type="submission" date="2025-09" db="UniProtKB">
        <authorList>
            <consortium name="Ensembl"/>
        </authorList>
    </citation>
    <scope>IDENTIFICATION</scope>
</reference>
<accession>A0AAZ3PQJ4</accession>
<sequence>MKFWSCCHLWRTPDKVVPCRFDWHQTGSQAIFSIYAKNSLPELSYAESNSTTVHAKHRPLCALLGSLRSSASLWRLITWAHLDLPSPTDTHTERGKENGKWNA</sequence>
<reference evidence="3" key="1">
    <citation type="journal article" date="2018" name="PLoS ONE">
        <title>Chinook salmon (Oncorhynchus tshawytscha) genome and transcriptome.</title>
        <authorList>
            <person name="Christensen K.A."/>
            <person name="Leong J.S."/>
            <person name="Sakhrani D."/>
            <person name="Biagi C.A."/>
            <person name="Minkley D.R."/>
            <person name="Withler R.E."/>
            <person name="Rondeau E.B."/>
            <person name="Koop B.F."/>
            <person name="Devlin R.H."/>
        </authorList>
    </citation>
    <scope>NUCLEOTIDE SEQUENCE [LARGE SCALE GENOMIC DNA]</scope>
</reference>
<dbReference type="SUPFAM" id="SSF49764">
    <property type="entry name" value="HSP20-like chaperones"/>
    <property type="match status" value="1"/>
</dbReference>
<dbReference type="Proteomes" id="UP000694402">
    <property type="component" value="Unassembled WGS sequence"/>
</dbReference>
<keyword evidence="3" id="KW-1185">Reference proteome</keyword>
<feature type="region of interest" description="Disordered" evidence="1">
    <location>
        <begin position="84"/>
        <end position="103"/>
    </location>
</feature>
<name>A0AAZ3PQJ4_ONCTS</name>
<dbReference type="AlphaFoldDB" id="A0AAZ3PQJ4"/>
<dbReference type="InterPro" id="IPR008978">
    <property type="entry name" value="HSP20-like_chaperone"/>
</dbReference>
<dbReference type="Ensembl" id="ENSOTST00005161091.1">
    <property type="protein sequence ID" value="ENSOTSP00005118585.1"/>
    <property type="gene ID" value="ENSOTSG00005062260.1"/>
</dbReference>
<protein>
    <submittedName>
        <fullName evidence="2">Uncharacterized protein</fullName>
    </submittedName>
</protein>
<organism evidence="2 3">
    <name type="scientific">Oncorhynchus tshawytscha</name>
    <name type="common">Chinook salmon</name>
    <name type="synonym">Salmo tshawytscha</name>
    <dbReference type="NCBI Taxonomy" id="74940"/>
    <lineage>
        <taxon>Eukaryota</taxon>
        <taxon>Metazoa</taxon>
        <taxon>Chordata</taxon>
        <taxon>Craniata</taxon>
        <taxon>Vertebrata</taxon>
        <taxon>Euteleostomi</taxon>
        <taxon>Actinopterygii</taxon>
        <taxon>Neopterygii</taxon>
        <taxon>Teleostei</taxon>
        <taxon>Protacanthopterygii</taxon>
        <taxon>Salmoniformes</taxon>
        <taxon>Salmonidae</taxon>
        <taxon>Salmoninae</taxon>
        <taxon>Oncorhynchus</taxon>
    </lineage>
</organism>
<reference evidence="2" key="2">
    <citation type="submission" date="2025-08" db="UniProtKB">
        <authorList>
            <consortium name="Ensembl"/>
        </authorList>
    </citation>
    <scope>IDENTIFICATION</scope>
</reference>
<evidence type="ECO:0000313" key="2">
    <source>
        <dbReference type="Ensembl" id="ENSOTSP00005118585.1"/>
    </source>
</evidence>
<dbReference type="GeneTree" id="ENSGT01120000278039"/>
<evidence type="ECO:0000313" key="3">
    <source>
        <dbReference type="Proteomes" id="UP000694402"/>
    </source>
</evidence>
<dbReference type="PANTHER" id="PTHR46983">
    <property type="entry name" value="CYSTEINE AND HISTIDINE-RICH DOMAIN-CONTAINING PROTEIN 1"/>
    <property type="match status" value="1"/>
</dbReference>
<dbReference type="InterPro" id="IPR039790">
    <property type="entry name" value="CHRD1"/>
</dbReference>